<reference evidence="2" key="1">
    <citation type="submission" date="2021-02" db="EMBL/GenBank/DDBJ databases">
        <authorList>
            <person name="Dougan E. K."/>
            <person name="Rhodes N."/>
            <person name="Thang M."/>
            <person name="Chan C."/>
        </authorList>
    </citation>
    <scope>NUCLEOTIDE SEQUENCE</scope>
</reference>
<feature type="region of interest" description="Disordered" evidence="1">
    <location>
        <begin position="199"/>
        <end position="219"/>
    </location>
</feature>
<dbReference type="EMBL" id="CAJNDS010002601">
    <property type="protein sequence ID" value="CAE7540343.1"/>
    <property type="molecule type" value="Genomic_DNA"/>
</dbReference>
<name>A0A812TWE2_9DINO</name>
<accession>A0A812TWE2</accession>
<proteinExistence type="predicted"/>
<comment type="caution">
    <text evidence="2">The sequence shown here is derived from an EMBL/GenBank/DDBJ whole genome shotgun (WGS) entry which is preliminary data.</text>
</comment>
<sequence>MAESKIAHFGLIVDPESRKAILQKADSEYEGKPEQEEIGKLNASNQQMAVLGLNTPDAPYTHEQDGKGKYQRMAREKAELMRWGAKNLTVKEKVKVKATQVGLLEDGSALVAKLEGNSAKCEKAKDQEKVRDVMRNGMNASKGLHVVIRKRMSVSSSEVANKVRLGEVKYTSLKEPVEIGVAFSEKSGKTIDDVNNAKVHQEPKPKKEAKKEDDEMTRVGTHTVKTSAASLEEFKWGDGAGILSKETPGIITLATEQMTRRGEIRSPSNLSARVINSLCPLPGVNTGMNERRNFVLAVGVERSAELSRLDEAQADRILRRADVVVGITYLNTGTHHGPDNRASCIRAIPQASTKALSHELSDALAYAGTAATASAGMTKEWDLQLARCLLSNDVPRREGAHAQEKQMAKEVYSVLADQKSKSVGRSDALLRMIEAHRSDVRKIMGLADLEGLRYHTVTVRLYVAAAANVQDGTISLRRCCASTGACRLIS</sequence>
<protein>
    <submittedName>
        <fullName evidence="2">Uncharacterized protein</fullName>
    </submittedName>
</protein>
<keyword evidence="3" id="KW-1185">Reference proteome</keyword>
<dbReference type="Proteomes" id="UP000604046">
    <property type="component" value="Unassembled WGS sequence"/>
</dbReference>
<evidence type="ECO:0000313" key="2">
    <source>
        <dbReference type="EMBL" id="CAE7540343.1"/>
    </source>
</evidence>
<organism evidence="2 3">
    <name type="scientific">Symbiodinium natans</name>
    <dbReference type="NCBI Taxonomy" id="878477"/>
    <lineage>
        <taxon>Eukaryota</taxon>
        <taxon>Sar</taxon>
        <taxon>Alveolata</taxon>
        <taxon>Dinophyceae</taxon>
        <taxon>Suessiales</taxon>
        <taxon>Symbiodiniaceae</taxon>
        <taxon>Symbiodinium</taxon>
    </lineage>
</organism>
<evidence type="ECO:0000256" key="1">
    <source>
        <dbReference type="SAM" id="MobiDB-lite"/>
    </source>
</evidence>
<feature type="compositionally biased region" description="Basic and acidic residues" evidence="1">
    <location>
        <begin position="199"/>
        <end position="217"/>
    </location>
</feature>
<gene>
    <name evidence="2" type="ORF">SNAT2548_LOCUS30296</name>
</gene>
<dbReference type="AlphaFoldDB" id="A0A812TWE2"/>
<evidence type="ECO:0000313" key="3">
    <source>
        <dbReference type="Proteomes" id="UP000604046"/>
    </source>
</evidence>